<name>Q47J16_DECAR</name>
<protein>
    <recommendedName>
        <fullName evidence="3">Transmembrane protein</fullName>
    </recommendedName>
</protein>
<reference evidence="2" key="1">
    <citation type="submission" date="2005-08" db="EMBL/GenBank/DDBJ databases">
        <title>Complete sequence of Dechloromonas aromatica RCB.</title>
        <authorList>
            <person name="Salinero K.K."/>
            <person name="Copeland A."/>
            <person name="Lucas S."/>
            <person name="Lapidus A."/>
            <person name="Barry K."/>
            <person name="Detter J.C."/>
            <person name="Glavina T."/>
            <person name="Hammon N."/>
            <person name="Israni S."/>
            <person name="Pitluck S."/>
            <person name="Di Bartolo G."/>
            <person name="Trong S."/>
            <person name="Schmutz J."/>
            <person name="Larimer F."/>
            <person name="Land M."/>
            <person name="Ivanova N."/>
            <person name="Richardson P."/>
        </authorList>
    </citation>
    <scope>NUCLEOTIDE SEQUENCE</scope>
    <source>
        <strain evidence="2">RCB</strain>
    </source>
</reference>
<keyword evidence="1" id="KW-0472">Membrane</keyword>
<keyword evidence="1" id="KW-0812">Transmembrane</keyword>
<accession>Q47J16</accession>
<feature type="transmembrane region" description="Helical" evidence="1">
    <location>
        <begin position="40"/>
        <end position="60"/>
    </location>
</feature>
<dbReference type="EMBL" id="CP000089">
    <property type="protein sequence ID" value="AAZ45165.1"/>
    <property type="molecule type" value="Genomic_DNA"/>
</dbReference>
<feature type="transmembrane region" description="Helical" evidence="1">
    <location>
        <begin position="12"/>
        <end position="34"/>
    </location>
</feature>
<organism evidence="2">
    <name type="scientific">Dechloromonas aromatica (strain RCB)</name>
    <dbReference type="NCBI Taxonomy" id="159087"/>
    <lineage>
        <taxon>Bacteria</taxon>
        <taxon>Pseudomonadati</taxon>
        <taxon>Pseudomonadota</taxon>
        <taxon>Betaproteobacteria</taxon>
        <taxon>Rhodocyclales</taxon>
        <taxon>Azonexaceae</taxon>
        <taxon>Dechloromonas</taxon>
    </lineage>
</organism>
<dbReference type="KEGG" id="dar:Daro_0408"/>
<evidence type="ECO:0008006" key="3">
    <source>
        <dbReference type="Google" id="ProtNLM"/>
    </source>
</evidence>
<evidence type="ECO:0000256" key="1">
    <source>
        <dbReference type="SAM" id="Phobius"/>
    </source>
</evidence>
<gene>
    <name evidence="2" type="ordered locus">Daro_0408</name>
</gene>
<dbReference type="AlphaFoldDB" id="Q47J16"/>
<dbReference type="HOGENOM" id="CLU_2616129_0_0_4"/>
<evidence type="ECO:0000313" key="2">
    <source>
        <dbReference type="EMBL" id="AAZ45165.1"/>
    </source>
</evidence>
<keyword evidence="1" id="KW-1133">Transmembrane helix</keyword>
<proteinExistence type="predicted"/>
<dbReference type="STRING" id="159087.Daro_0408"/>
<sequence length="78" mass="8283">MMQILKVLGRVILISCGLMAVAAGGLCTVLGSTSGSDMRWMAMIGVVSLLAGVAVVWATFRNWRREPSASQESEGEKP</sequence>